<dbReference type="AlphaFoldDB" id="A0A9W7E399"/>
<evidence type="ECO:0000256" key="1">
    <source>
        <dbReference type="ARBA" id="ARBA00009670"/>
    </source>
</evidence>
<reference evidence="3" key="1">
    <citation type="submission" date="2022-07" db="EMBL/GenBank/DDBJ databases">
        <title>Genome analysis of Parmales, a sister group of diatoms, reveals the evolutionary specialization of diatoms from phago-mixotrophs to photoautotrophs.</title>
        <authorList>
            <person name="Ban H."/>
            <person name="Sato S."/>
            <person name="Yoshikawa S."/>
            <person name="Kazumasa Y."/>
            <person name="Nakamura Y."/>
            <person name="Ichinomiya M."/>
            <person name="Saitoh K."/>
            <person name="Sato N."/>
            <person name="Blanc-Mathieu R."/>
            <person name="Endo H."/>
            <person name="Kuwata A."/>
            <person name="Ogata H."/>
        </authorList>
    </citation>
    <scope>NUCLEOTIDE SEQUENCE</scope>
</reference>
<evidence type="ECO:0000259" key="2">
    <source>
        <dbReference type="Pfam" id="PF03109"/>
    </source>
</evidence>
<dbReference type="PANTHER" id="PTHR10566:SF117">
    <property type="entry name" value="UNUSUAL PROTEIN KINASE-RELATED"/>
    <property type="match status" value="1"/>
</dbReference>
<dbReference type="InterPro" id="IPR050154">
    <property type="entry name" value="UbiB_kinase"/>
</dbReference>
<protein>
    <recommendedName>
        <fullName evidence="2">ABC1 atypical kinase-like domain-containing protein</fullName>
    </recommendedName>
</protein>
<proteinExistence type="inferred from homology"/>
<dbReference type="SUPFAM" id="SSF56112">
    <property type="entry name" value="Protein kinase-like (PK-like)"/>
    <property type="match status" value="1"/>
</dbReference>
<dbReference type="OrthoDB" id="427480at2759"/>
<evidence type="ECO:0000313" key="3">
    <source>
        <dbReference type="EMBL" id="GMH63680.1"/>
    </source>
</evidence>
<dbReference type="CDD" id="cd05121">
    <property type="entry name" value="ABC1_ADCK3-like"/>
    <property type="match status" value="1"/>
</dbReference>
<dbReference type="Pfam" id="PF03109">
    <property type="entry name" value="ABC1"/>
    <property type="match status" value="1"/>
</dbReference>
<dbReference type="InterPro" id="IPR004147">
    <property type="entry name" value="ABC1_dom"/>
</dbReference>
<sequence>MLDFDRPSLDDLGEDERMMIDAIRGRNLNDEDFASSTTVMDFSGTNFGGEGLPTRYDALYLDGFFGNKPLVALSRFFKIATTLSGVGASVLIDVISGKSKTPESQVRNAVLLRESITSLGPFFIKLGQALSIRPDILAPRAMVEMQRLCDKVPSYPSDEAFGIMCKELGVNSVDEVFSEITPEPVAAASLGQVYKAKVKETGDVVAVKVQRPGVLETVSLDLYLVRKFGTLIKSLPGQGGGVDVVALLDEFAFRFYDELDYNLECENGEKVRRQMKTLGDKVRIPKNYPALTRRRVHVAEWCEGEKLSQSTASDVGALVNLGVIVYLTMLLEFGFFHADPHPGNMLRGENGELIILDFGLMTEVSENARLGMVEAIVHLLNRDYDLIGGDFVNLEFIPQGTDVRPIVPALTTVFDAALAGGGAKSINFQEVAADLAEITFKFDFLFDADRLIDVLVAFEKYGSIKNDGDGSAFKVDGVRGGRNLGDMGGSKRGTRKVDLSDREVEGEGGRFKLDQKKEDVSGADGGRVMLSGGGGGEPSGGDEDAAAREALRFFFSDDGSFFRTFMLDEIADTVDCVSRDVLFTIGKRFGLDPNLQMPGSNILLLPGVGLLRSLNPPLSKKDKDNVEQIVKFLSFLQGRGGGADIGVRGSINQLAPVVNEFRRETRDFVIQLILRLSEKRVARGLKYLGGANGGGRSRERIA</sequence>
<organism evidence="3 4">
    <name type="scientific">Triparma retinervis</name>
    <dbReference type="NCBI Taxonomy" id="2557542"/>
    <lineage>
        <taxon>Eukaryota</taxon>
        <taxon>Sar</taxon>
        <taxon>Stramenopiles</taxon>
        <taxon>Ochrophyta</taxon>
        <taxon>Bolidophyceae</taxon>
        <taxon>Parmales</taxon>
        <taxon>Triparmaceae</taxon>
        <taxon>Triparma</taxon>
    </lineage>
</organism>
<accession>A0A9W7E399</accession>
<dbReference type="InterPro" id="IPR011009">
    <property type="entry name" value="Kinase-like_dom_sf"/>
</dbReference>
<comment type="caution">
    <text evidence="3">The sequence shown here is derived from an EMBL/GenBank/DDBJ whole genome shotgun (WGS) entry which is preliminary data.</text>
</comment>
<evidence type="ECO:0000313" key="4">
    <source>
        <dbReference type="Proteomes" id="UP001165082"/>
    </source>
</evidence>
<feature type="domain" description="ABC1 atypical kinase-like" evidence="2">
    <location>
        <begin position="148"/>
        <end position="386"/>
    </location>
</feature>
<gene>
    <name evidence="3" type="ORF">TrRE_jg10169</name>
</gene>
<dbReference type="Proteomes" id="UP001165082">
    <property type="component" value="Unassembled WGS sequence"/>
</dbReference>
<dbReference type="EMBL" id="BRXZ01002506">
    <property type="protein sequence ID" value="GMH63680.1"/>
    <property type="molecule type" value="Genomic_DNA"/>
</dbReference>
<dbReference type="PANTHER" id="PTHR10566">
    <property type="entry name" value="CHAPERONE-ACTIVITY OF BC1 COMPLEX CABC1 -RELATED"/>
    <property type="match status" value="1"/>
</dbReference>
<keyword evidence="4" id="KW-1185">Reference proteome</keyword>
<comment type="similarity">
    <text evidence="1">Belongs to the protein kinase superfamily. ADCK protein kinase family.</text>
</comment>
<name>A0A9W7E399_9STRA</name>